<dbReference type="EMBL" id="JAACJL010000015">
    <property type="protein sequence ID" value="KAF4620736.1"/>
    <property type="molecule type" value="Genomic_DNA"/>
</dbReference>
<feature type="compositionally biased region" description="Low complexity" evidence="1">
    <location>
        <begin position="1"/>
        <end position="13"/>
    </location>
</feature>
<feature type="compositionally biased region" description="Acidic residues" evidence="1">
    <location>
        <begin position="192"/>
        <end position="203"/>
    </location>
</feature>
<gene>
    <name evidence="2" type="ORF">D9613_001012</name>
</gene>
<reference evidence="2 3" key="1">
    <citation type="submission" date="2019-12" db="EMBL/GenBank/DDBJ databases">
        <authorList>
            <person name="Floudas D."/>
            <person name="Bentzer J."/>
            <person name="Ahren D."/>
            <person name="Johansson T."/>
            <person name="Persson P."/>
            <person name="Tunlid A."/>
        </authorList>
    </citation>
    <scope>NUCLEOTIDE SEQUENCE [LARGE SCALE GENOMIC DNA]</scope>
    <source>
        <strain evidence="2 3">CBS 102.39</strain>
    </source>
</reference>
<dbReference type="Gene3D" id="3.20.20.80">
    <property type="entry name" value="Glycosidases"/>
    <property type="match status" value="1"/>
</dbReference>
<organism evidence="2 3">
    <name type="scientific">Agrocybe pediades</name>
    <dbReference type="NCBI Taxonomy" id="84607"/>
    <lineage>
        <taxon>Eukaryota</taxon>
        <taxon>Fungi</taxon>
        <taxon>Dikarya</taxon>
        <taxon>Basidiomycota</taxon>
        <taxon>Agaricomycotina</taxon>
        <taxon>Agaricomycetes</taxon>
        <taxon>Agaricomycetidae</taxon>
        <taxon>Agaricales</taxon>
        <taxon>Agaricineae</taxon>
        <taxon>Strophariaceae</taxon>
        <taxon>Agrocybe</taxon>
    </lineage>
</organism>
<evidence type="ECO:0008006" key="4">
    <source>
        <dbReference type="Google" id="ProtNLM"/>
    </source>
</evidence>
<name>A0A8H4R1X0_9AGAR</name>
<dbReference type="Pfam" id="PF03659">
    <property type="entry name" value="Glyco_hydro_71"/>
    <property type="match status" value="1"/>
</dbReference>
<evidence type="ECO:0000256" key="1">
    <source>
        <dbReference type="SAM" id="MobiDB-lite"/>
    </source>
</evidence>
<dbReference type="InterPro" id="IPR005197">
    <property type="entry name" value="Glyco_hydro_71"/>
</dbReference>
<dbReference type="GO" id="GO:0051118">
    <property type="term" value="F:glucan endo-1,3-alpha-glucosidase activity"/>
    <property type="evidence" value="ECO:0007669"/>
    <property type="project" value="InterPro"/>
</dbReference>
<protein>
    <recommendedName>
        <fullName evidence="4">Glycoside hydrolase family 71 protein</fullName>
    </recommendedName>
</protein>
<evidence type="ECO:0000313" key="3">
    <source>
        <dbReference type="Proteomes" id="UP000521872"/>
    </source>
</evidence>
<feature type="compositionally biased region" description="Acidic residues" evidence="1">
    <location>
        <begin position="84"/>
        <end position="93"/>
    </location>
</feature>
<evidence type="ECO:0000313" key="2">
    <source>
        <dbReference type="EMBL" id="KAF4620736.1"/>
    </source>
</evidence>
<dbReference type="AlphaFoldDB" id="A0A8H4R1X0"/>
<dbReference type="Proteomes" id="UP000521872">
    <property type="component" value="Unassembled WGS sequence"/>
</dbReference>
<accession>A0A8H4R1X0</accession>
<feature type="region of interest" description="Disordered" evidence="1">
    <location>
        <begin position="179"/>
        <end position="206"/>
    </location>
</feature>
<proteinExistence type="predicted"/>
<sequence length="657" mass="73245">MPKTPTKASPAKPESGQKRRMFGFLRSPLRKSSQKVPTIAPSVDAKKPSDDSEPTTNPEAVAAEVVEPRDAAEDHTPSATTSDYEVEADDEEAPKESAISADIEPVEKQGLVEVSEHVDGPLTTAFMEDAESDAGLSYVSEPEAATDLAPVVEDPIAQEEIAQEVEDASGIGEAMEVATSPDIQAEPKATAEEENEGSTEDTDYSSLLEYPLAASATETDDSEMSTEAAKRNYVFAHFMVGNTYPYTVDDWYADIKLAASHGIDGFVLNVGREGWQKQRSIDCFAAAKRLPESTSFKFFFSFDMTSIPGGSAGDVQLFRDYLSATSKSARMFRHPRTNGVVVSTFSGENSNFGQGNLENGWRYLKNELNKIVPVYFIPSFFISPARYRSIPAMDGAFNWNGGWPLQLNPWTERSQVVNAKLDSDYSHLENLTDGRTFMAAVSPWFFTHYGPNTWNKNWIYRGDDWLFVRRWEQLIEMRNSIDMAQIISWNDYGESHYIGPIKGAQPNSQAWVDGFPHEAWMTLNQYYAKAFQTGKYPIIEKERIFMWARPHSKDASSPDSVPRPDNWQLTDDTAWVVVFANKAGSVTLSTQEDESDKTTHQVNAGVTKVSFPLKVGQGMKATLYRDNKAVVTCYPRDFRFNGQPPVHNFNAYVTMSP</sequence>
<comment type="caution">
    <text evidence="2">The sequence shown here is derived from an EMBL/GenBank/DDBJ whole genome shotgun (WGS) entry which is preliminary data.</text>
</comment>
<feature type="compositionally biased region" description="Basic and acidic residues" evidence="1">
    <location>
        <begin position="66"/>
        <end position="76"/>
    </location>
</feature>
<dbReference type="CDD" id="cd11577">
    <property type="entry name" value="GH71"/>
    <property type="match status" value="1"/>
</dbReference>
<feature type="region of interest" description="Disordered" evidence="1">
    <location>
        <begin position="1"/>
        <end position="106"/>
    </location>
</feature>
<keyword evidence="3" id="KW-1185">Reference proteome</keyword>